<evidence type="ECO:0000313" key="6">
    <source>
        <dbReference type="Proteomes" id="UP001239782"/>
    </source>
</evidence>
<dbReference type="PROSITE" id="PS50887">
    <property type="entry name" value="GGDEF"/>
    <property type="match status" value="1"/>
</dbReference>
<protein>
    <submittedName>
        <fullName evidence="5">EAL domain-containing protein</fullName>
    </submittedName>
</protein>
<evidence type="ECO:0000256" key="2">
    <source>
        <dbReference type="SAM" id="Phobius"/>
    </source>
</evidence>
<dbReference type="Pfam" id="PF00563">
    <property type="entry name" value="EAL"/>
    <property type="match status" value="1"/>
</dbReference>
<dbReference type="Pfam" id="PF00990">
    <property type="entry name" value="GGDEF"/>
    <property type="match status" value="1"/>
</dbReference>
<dbReference type="InterPro" id="IPR043128">
    <property type="entry name" value="Rev_trsase/Diguanyl_cyclase"/>
</dbReference>
<keyword evidence="6" id="KW-1185">Reference proteome</keyword>
<comment type="cofactor">
    <cofactor evidence="1">
        <name>Mg(2+)</name>
        <dbReference type="ChEBI" id="CHEBI:18420"/>
    </cofactor>
</comment>
<evidence type="ECO:0000313" key="5">
    <source>
        <dbReference type="EMBL" id="WMS86758.1"/>
    </source>
</evidence>
<dbReference type="PANTHER" id="PTHR33121">
    <property type="entry name" value="CYCLIC DI-GMP PHOSPHODIESTERASE PDEF"/>
    <property type="match status" value="1"/>
</dbReference>
<dbReference type="Proteomes" id="UP001239782">
    <property type="component" value="Chromosome"/>
</dbReference>
<dbReference type="RefSeq" id="WP_309201903.1">
    <property type="nucleotide sequence ID" value="NZ_CP133548.1"/>
</dbReference>
<dbReference type="EMBL" id="CP133548">
    <property type="protein sequence ID" value="WMS86758.1"/>
    <property type="molecule type" value="Genomic_DNA"/>
</dbReference>
<sequence length="752" mass="84083">MNYVTSRAQILTMATLVVAIAISVFLLQQVNRHNAQQRVSSELSFFAQQFQADMRQQLANTSSLATLISELPLTDSQDTNRELLDDLTRNPSVKGVALMAGNRIVSSVGDVKQSTLLALYRSMETGQSSVIGFEQTQSDVMIARGILLAKQDGVAKWLFISLPLNAFSDFNKKLSHFFGEGVPYALSFKGVEAAPARPEISAQLNQQWLDDDNYSIELTEPSYQLSVLIPKSSISSLQIFSLLEVVLGTIALFLIVLIIVALLFYFRYLSPFNALLKEIQNTRFGEPINLKKRKGKGVVDRLINTYIDMLRKLNKMAAFDHLTGLSNRTHFQYQLHRQLKVSARHGKKMALLYIDLDNFKKVNDHYGHAVGDKLLKAFSERLLKSTRPSDLVANLTKGELARLAGDEFALLLTNIESNAVAEKVAERILSLFESGFLLDGVNHNVQASIGIVITPDDGNDVATLLQNADAAMYQAKLKGKNRLQFFNRDIAGGIQRKQFIERTLTKAIEHSHFHLVYMPIYSAVSREVVGVEVLIRAPTLTAKGIGPEEFIPVAESTGLIKAIDTWVLNESLSRLNYVSDRYGFDGFFAINISAVELHNKEFPGTVRSMLMKHQVVPERIELEITETSFVDNIEGSIRQLNHLKSLGVSLSLDDFGTGYTAFTQLIEFPVDKVKIDRSFIQGLSNSSTDKRRMVDIVLALADLYQLEVIAEGVENEAQIGYLKDRGCEMLQGFYLSKPLSWNDFQKLIEHAE</sequence>
<dbReference type="CDD" id="cd01948">
    <property type="entry name" value="EAL"/>
    <property type="match status" value="1"/>
</dbReference>
<dbReference type="PANTHER" id="PTHR33121:SF71">
    <property type="entry name" value="OXYGEN SENSOR PROTEIN DOSP"/>
    <property type="match status" value="1"/>
</dbReference>
<keyword evidence="2" id="KW-1133">Transmembrane helix</keyword>
<dbReference type="AlphaFoldDB" id="A0AA51RSM0"/>
<dbReference type="CDD" id="cd01949">
    <property type="entry name" value="GGDEF"/>
    <property type="match status" value="1"/>
</dbReference>
<dbReference type="SMART" id="SM00052">
    <property type="entry name" value="EAL"/>
    <property type="match status" value="1"/>
</dbReference>
<dbReference type="Gene3D" id="3.30.70.270">
    <property type="match status" value="1"/>
</dbReference>
<organism evidence="5 6">
    <name type="scientific">Pleionea litopenaei</name>
    <dbReference type="NCBI Taxonomy" id="3070815"/>
    <lineage>
        <taxon>Bacteria</taxon>
        <taxon>Pseudomonadati</taxon>
        <taxon>Pseudomonadota</taxon>
        <taxon>Gammaproteobacteria</taxon>
        <taxon>Oceanospirillales</taxon>
        <taxon>Pleioneaceae</taxon>
        <taxon>Pleionea</taxon>
    </lineage>
</organism>
<feature type="domain" description="EAL" evidence="3">
    <location>
        <begin position="497"/>
        <end position="752"/>
    </location>
</feature>
<feature type="domain" description="GGDEF" evidence="4">
    <location>
        <begin position="347"/>
        <end position="488"/>
    </location>
</feature>
<dbReference type="PROSITE" id="PS50883">
    <property type="entry name" value="EAL"/>
    <property type="match status" value="1"/>
</dbReference>
<dbReference type="InterPro" id="IPR035919">
    <property type="entry name" value="EAL_sf"/>
</dbReference>
<dbReference type="InterPro" id="IPR050706">
    <property type="entry name" value="Cyclic-di-GMP_PDE-like"/>
</dbReference>
<dbReference type="SUPFAM" id="SSF55073">
    <property type="entry name" value="Nucleotide cyclase"/>
    <property type="match status" value="1"/>
</dbReference>
<reference evidence="5 6" key="1">
    <citation type="submission" date="2023-08" db="EMBL/GenBank/DDBJ databases">
        <title>Pleionea litopenaei sp. nov., isolated from stomach of juvenile Litopenaeus vannamei.</title>
        <authorList>
            <person name="Rho A.M."/>
            <person name="Hwang C.Y."/>
        </authorList>
    </citation>
    <scope>NUCLEOTIDE SEQUENCE [LARGE SCALE GENOMIC DNA]</scope>
    <source>
        <strain evidence="5 6">HL-JVS1</strain>
    </source>
</reference>
<dbReference type="InterPro" id="IPR029787">
    <property type="entry name" value="Nucleotide_cyclase"/>
</dbReference>
<dbReference type="NCBIfam" id="TIGR00254">
    <property type="entry name" value="GGDEF"/>
    <property type="match status" value="1"/>
</dbReference>
<evidence type="ECO:0000256" key="1">
    <source>
        <dbReference type="ARBA" id="ARBA00001946"/>
    </source>
</evidence>
<feature type="transmembrane region" description="Helical" evidence="2">
    <location>
        <begin position="239"/>
        <end position="266"/>
    </location>
</feature>
<name>A0AA51RSM0_9GAMM</name>
<gene>
    <name evidence="5" type="ORF">Q9312_16170</name>
</gene>
<dbReference type="KEGG" id="plei:Q9312_16170"/>
<dbReference type="SUPFAM" id="SSF141868">
    <property type="entry name" value="EAL domain-like"/>
    <property type="match status" value="1"/>
</dbReference>
<proteinExistence type="predicted"/>
<dbReference type="Gene3D" id="3.20.20.450">
    <property type="entry name" value="EAL domain"/>
    <property type="match status" value="1"/>
</dbReference>
<dbReference type="FunFam" id="3.30.70.270:FF:000001">
    <property type="entry name" value="Diguanylate cyclase domain protein"/>
    <property type="match status" value="1"/>
</dbReference>
<evidence type="ECO:0000259" key="4">
    <source>
        <dbReference type="PROSITE" id="PS50887"/>
    </source>
</evidence>
<dbReference type="SMART" id="SM00267">
    <property type="entry name" value="GGDEF"/>
    <property type="match status" value="1"/>
</dbReference>
<dbReference type="InterPro" id="IPR000160">
    <property type="entry name" value="GGDEF_dom"/>
</dbReference>
<feature type="transmembrane region" description="Helical" evidence="2">
    <location>
        <begin position="6"/>
        <end position="27"/>
    </location>
</feature>
<accession>A0AA51RSM0</accession>
<dbReference type="InterPro" id="IPR001633">
    <property type="entry name" value="EAL_dom"/>
</dbReference>
<keyword evidence="2" id="KW-0812">Transmembrane</keyword>
<evidence type="ECO:0000259" key="3">
    <source>
        <dbReference type="PROSITE" id="PS50883"/>
    </source>
</evidence>
<keyword evidence="2" id="KW-0472">Membrane</keyword>
<dbReference type="GO" id="GO:0071111">
    <property type="term" value="F:cyclic-guanylate-specific phosphodiesterase activity"/>
    <property type="evidence" value="ECO:0007669"/>
    <property type="project" value="InterPro"/>
</dbReference>